<evidence type="ECO:0000313" key="1">
    <source>
        <dbReference type="EMBL" id="UOQ47765.1"/>
    </source>
</evidence>
<accession>A0ABY4EUW1</accession>
<dbReference type="EMBL" id="CP095072">
    <property type="protein sequence ID" value="UOQ47765.1"/>
    <property type="molecule type" value="Genomic_DNA"/>
</dbReference>
<organism evidence="1 2">
    <name type="scientific">Gracilibacillus caseinilyticus</name>
    <dbReference type="NCBI Taxonomy" id="2932256"/>
    <lineage>
        <taxon>Bacteria</taxon>
        <taxon>Bacillati</taxon>
        <taxon>Bacillota</taxon>
        <taxon>Bacilli</taxon>
        <taxon>Bacillales</taxon>
        <taxon>Bacillaceae</taxon>
        <taxon>Gracilibacillus</taxon>
    </lineage>
</organism>
<keyword evidence="2" id="KW-1185">Reference proteome</keyword>
<gene>
    <name evidence="1" type="ORF">MUN88_17175</name>
</gene>
<dbReference type="RefSeq" id="WP_244717226.1">
    <property type="nucleotide sequence ID" value="NZ_CP095072.1"/>
</dbReference>
<sequence>MKILKKVLKEANESVEKVIVKSIGENNQEFDFPEAITLGLFEDMVKKIESMILLIENKQDASIDTIARSVMENYVYLKVLLSDNNELLAQSYFVSKKYKEFKLYEMIKMPGKKGNEIRRLLDNPNIDEMDNEANILNEDDLKEKYPDVFNKRFINQKWYNIDGKTKNFEQLCKKQGLQAEYEIMYKLLSNEVHSMDALKRWEFEENQVHMVYSNKGLTMHIHMVGLFLLETIRRLYEFYGLKEDLNTFNTLIRVNYLISKKYK</sequence>
<dbReference type="Pfam" id="PF18928">
    <property type="entry name" value="DUF5677"/>
    <property type="match status" value="1"/>
</dbReference>
<proteinExistence type="predicted"/>
<reference evidence="1 2" key="1">
    <citation type="submission" date="2022-04" db="EMBL/GenBank/DDBJ databases">
        <title>Gracilibacillus sp. isolated from saltern.</title>
        <authorList>
            <person name="Won M."/>
            <person name="Lee C.-M."/>
            <person name="Woen H.-Y."/>
            <person name="Kwon S.-W."/>
        </authorList>
    </citation>
    <scope>NUCLEOTIDE SEQUENCE [LARGE SCALE GENOMIC DNA]</scope>
    <source>
        <strain evidence="1 2">SSWR10-1</strain>
    </source>
</reference>
<name>A0ABY4EUW1_9BACI</name>
<dbReference type="Proteomes" id="UP000831782">
    <property type="component" value="Chromosome"/>
</dbReference>
<dbReference type="InterPro" id="IPR043733">
    <property type="entry name" value="DUF5677"/>
</dbReference>
<evidence type="ECO:0000313" key="2">
    <source>
        <dbReference type="Proteomes" id="UP000831782"/>
    </source>
</evidence>
<protein>
    <submittedName>
        <fullName evidence="1">DUF5677 domain-containing protein</fullName>
    </submittedName>
</protein>